<organism evidence="1 2">
    <name type="scientific">Tigriopus californicus</name>
    <name type="common">Marine copepod</name>
    <dbReference type="NCBI Taxonomy" id="6832"/>
    <lineage>
        <taxon>Eukaryota</taxon>
        <taxon>Metazoa</taxon>
        <taxon>Ecdysozoa</taxon>
        <taxon>Arthropoda</taxon>
        <taxon>Crustacea</taxon>
        <taxon>Multicrustacea</taxon>
        <taxon>Hexanauplia</taxon>
        <taxon>Copepoda</taxon>
        <taxon>Harpacticoida</taxon>
        <taxon>Harpacticidae</taxon>
        <taxon>Tigriopus</taxon>
    </lineage>
</organism>
<gene>
    <name evidence="1" type="ORF">TCAL_09000</name>
</gene>
<sequence length="218" mass="24792">MVRITLPVPANIKTRAQVLEEKWNLRSLTLVTLTVEDPVEFLAERRLLKNSSICCACNISRTVIKNNCSDKIIWRCPTGRGKKSIRESSFFSDSNLELLTVITFMYCWAKDMPLKNCSKEVDGPSPNTECDWANFCRDICAEWLLTHPRVIGGFCDDGNGNIVPAIVEIDESYVFHRKYHRGRYTPGAWIFGGIQGGDWRFFFGRGPKPDKKNSGSFD</sequence>
<accession>A0A553PU73</accession>
<dbReference type="OMA" id="CCACNIS"/>
<dbReference type="InterPro" id="IPR053164">
    <property type="entry name" value="IS1016-like_transposase"/>
</dbReference>
<protein>
    <submittedName>
        <fullName evidence="1">Uncharacterized protein</fullName>
    </submittedName>
</protein>
<name>A0A553PU73_TIGCA</name>
<keyword evidence="2" id="KW-1185">Reference proteome</keyword>
<proteinExistence type="predicted"/>
<dbReference type="AlphaFoldDB" id="A0A553PU73"/>
<dbReference type="Proteomes" id="UP000318571">
    <property type="component" value="Chromosome 12"/>
</dbReference>
<dbReference type="STRING" id="6832.A0A553PU73"/>
<evidence type="ECO:0000313" key="2">
    <source>
        <dbReference type="Proteomes" id="UP000318571"/>
    </source>
</evidence>
<evidence type="ECO:0000313" key="1">
    <source>
        <dbReference type="EMBL" id="TRY81207.1"/>
    </source>
</evidence>
<dbReference type="PANTHER" id="PTHR47163">
    <property type="entry name" value="DDE_TNP_IS1595 DOMAIN-CONTAINING PROTEIN"/>
    <property type="match status" value="1"/>
</dbReference>
<comment type="caution">
    <text evidence="1">The sequence shown here is derived from an EMBL/GenBank/DDBJ whole genome shotgun (WGS) entry which is preliminary data.</text>
</comment>
<dbReference type="EMBL" id="VCGU01000001">
    <property type="protein sequence ID" value="TRY81207.1"/>
    <property type="molecule type" value="Genomic_DNA"/>
</dbReference>
<reference evidence="1 2" key="1">
    <citation type="journal article" date="2018" name="Nat. Ecol. Evol.">
        <title>Genomic signatures of mitonuclear coevolution across populations of Tigriopus californicus.</title>
        <authorList>
            <person name="Barreto F.S."/>
            <person name="Watson E.T."/>
            <person name="Lima T.G."/>
            <person name="Willett C.S."/>
            <person name="Edmands S."/>
            <person name="Li W."/>
            <person name="Burton R.S."/>
        </authorList>
    </citation>
    <scope>NUCLEOTIDE SEQUENCE [LARGE SCALE GENOMIC DNA]</scope>
    <source>
        <strain evidence="1 2">San Diego</strain>
    </source>
</reference>
<dbReference type="PANTHER" id="PTHR47163:SF2">
    <property type="entry name" value="SI:DKEY-17M8.2"/>
    <property type="match status" value="1"/>
</dbReference>